<dbReference type="AlphaFoldDB" id="A0AAD8F9U1"/>
<protein>
    <submittedName>
        <fullName evidence="1">Uncharacterized protein</fullName>
    </submittedName>
</protein>
<accession>A0AAD8F9U1</accession>
<comment type="caution">
    <text evidence="1">The sequence shown here is derived from an EMBL/GenBank/DDBJ whole genome shotgun (WGS) entry which is preliminary data.</text>
</comment>
<name>A0AAD8F9U1_BIOPF</name>
<evidence type="ECO:0000313" key="2">
    <source>
        <dbReference type="Proteomes" id="UP001233172"/>
    </source>
</evidence>
<proteinExistence type="predicted"/>
<reference evidence="1" key="1">
    <citation type="journal article" date="2023" name="PLoS Negl. Trop. Dis.">
        <title>A genome sequence for Biomphalaria pfeifferi, the major vector snail for the human-infecting parasite Schistosoma mansoni.</title>
        <authorList>
            <person name="Bu L."/>
            <person name="Lu L."/>
            <person name="Laidemitt M.R."/>
            <person name="Zhang S.M."/>
            <person name="Mutuku M."/>
            <person name="Mkoji G."/>
            <person name="Steinauer M."/>
            <person name="Loker E.S."/>
        </authorList>
    </citation>
    <scope>NUCLEOTIDE SEQUENCE</scope>
    <source>
        <strain evidence="1">KasaAsao</strain>
    </source>
</reference>
<organism evidence="1 2">
    <name type="scientific">Biomphalaria pfeifferi</name>
    <name type="common">Bloodfluke planorb</name>
    <name type="synonym">Freshwater snail</name>
    <dbReference type="NCBI Taxonomy" id="112525"/>
    <lineage>
        <taxon>Eukaryota</taxon>
        <taxon>Metazoa</taxon>
        <taxon>Spiralia</taxon>
        <taxon>Lophotrochozoa</taxon>
        <taxon>Mollusca</taxon>
        <taxon>Gastropoda</taxon>
        <taxon>Heterobranchia</taxon>
        <taxon>Euthyneura</taxon>
        <taxon>Panpulmonata</taxon>
        <taxon>Hygrophila</taxon>
        <taxon>Lymnaeoidea</taxon>
        <taxon>Planorbidae</taxon>
        <taxon>Biomphalaria</taxon>
    </lineage>
</organism>
<dbReference type="Proteomes" id="UP001233172">
    <property type="component" value="Unassembled WGS sequence"/>
</dbReference>
<keyword evidence="2" id="KW-1185">Reference proteome</keyword>
<dbReference type="EMBL" id="JASAOG010000068">
    <property type="protein sequence ID" value="KAK0055626.1"/>
    <property type="molecule type" value="Genomic_DNA"/>
</dbReference>
<feature type="non-terminal residue" evidence="1">
    <location>
        <position position="1"/>
    </location>
</feature>
<sequence>IMSWSVIGTHAVGSTSSLFNTTSTVTTAPSIYDEDSITLFYKIFAPVLVTFFTSGSISQ</sequence>
<evidence type="ECO:0000313" key="1">
    <source>
        <dbReference type="EMBL" id="KAK0055626.1"/>
    </source>
</evidence>
<reference evidence="1" key="2">
    <citation type="submission" date="2023-04" db="EMBL/GenBank/DDBJ databases">
        <authorList>
            <person name="Bu L."/>
            <person name="Lu L."/>
            <person name="Laidemitt M.R."/>
            <person name="Zhang S.M."/>
            <person name="Mutuku M."/>
            <person name="Mkoji G."/>
            <person name="Steinauer M."/>
            <person name="Loker E.S."/>
        </authorList>
    </citation>
    <scope>NUCLEOTIDE SEQUENCE</scope>
    <source>
        <strain evidence="1">KasaAsao</strain>
        <tissue evidence="1">Whole Snail</tissue>
    </source>
</reference>
<gene>
    <name evidence="1" type="ORF">Bpfe_014901</name>
</gene>